<feature type="domain" description="Nucleotidyl transferase" evidence="3">
    <location>
        <begin position="8"/>
        <end position="178"/>
    </location>
</feature>
<proteinExistence type="predicted"/>
<dbReference type="InterPro" id="IPR005835">
    <property type="entry name" value="NTP_transferase_dom"/>
</dbReference>
<evidence type="ECO:0000256" key="2">
    <source>
        <dbReference type="ARBA" id="ARBA00022695"/>
    </source>
</evidence>
<dbReference type="PIRSF" id="PIRSF028162">
    <property type="entry name" value="BcbE_prd"/>
    <property type="match status" value="1"/>
</dbReference>
<sequence>MINIVIPMAGAGSRFVEAGYTTPKPFIDVLGKPMISKVMDNLDVPGARFYLIARKDHLLQEAVLVSALSREYDATFIEIDHLTEGTACTVLYARQFINNDEPLLIANSDQLVDIKLSDLVNDCQQRSLDGSIMTFIEPSGDTKWSYARIDENEIVQEVREKEAISEYATVGIYLYSKGRYFVNAAIDMIINRETINNEYYTCPTYNYLVKENLKVGIYNIEYTEMHGLGTPDDLNKFLENDTVIKTEKV</sequence>
<dbReference type="Gene3D" id="3.90.550.10">
    <property type="entry name" value="Spore Coat Polysaccharide Biosynthesis Protein SpsA, Chain A"/>
    <property type="match status" value="1"/>
</dbReference>
<keyword evidence="2" id="KW-0548">Nucleotidyltransferase</keyword>
<dbReference type="SUPFAM" id="SSF53448">
    <property type="entry name" value="Nucleotide-diphospho-sugar transferases"/>
    <property type="match status" value="1"/>
</dbReference>
<evidence type="ECO:0000313" key="4">
    <source>
        <dbReference type="EMBL" id="VAW58678.1"/>
    </source>
</evidence>
<dbReference type="InterPro" id="IPR029044">
    <property type="entry name" value="Nucleotide-diphossugar_trans"/>
</dbReference>
<evidence type="ECO:0000256" key="1">
    <source>
        <dbReference type="ARBA" id="ARBA00022679"/>
    </source>
</evidence>
<name>A0A3B0WRM5_9ZZZZ</name>
<gene>
    <name evidence="4" type="ORF">MNBD_GAMMA11-2967</name>
</gene>
<protein>
    <submittedName>
        <fullName evidence="4">Nucleoside-diphosphate-sugar pyrophosphorylase involved in lipopolysaccharide biosynthesis/translation initiation factor 2B, gamma/epsilon subunits (eIF-2Bgamma/eIF-2Bepsilon)</fullName>
    </submittedName>
</protein>
<dbReference type="InterPro" id="IPR050065">
    <property type="entry name" value="GlmU-like"/>
</dbReference>
<dbReference type="GO" id="GO:0016779">
    <property type="term" value="F:nucleotidyltransferase activity"/>
    <property type="evidence" value="ECO:0007669"/>
    <property type="project" value="UniProtKB-KW"/>
</dbReference>
<keyword evidence="4" id="KW-0648">Protein biosynthesis</keyword>
<dbReference type="PANTHER" id="PTHR43584">
    <property type="entry name" value="NUCLEOTIDYL TRANSFERASE"/>
    <property type="match status" value="1"/>
</dbReference>
<accession>A0A3B0WRM5</accession>
<dbReference type="EMBL" id="UOFG01000045">
    <property type="protein sequence ID" value="VAW58678.1"/>
    <property type="molecule type" value="Genomic_DNA"/>
</dbReference>
<reference evidence="4" key="1">
    <citation type="submission" date="2018-06" db="EMBL/GenBank/DDBJ databases">
        <authorList>
            <person name="Zhirakovskaya E."/>
        </authorList>
    </citation>
    <scope>NUCLEOTIDE SEQUENCE</scope>
</reference>
<keyword evidence="4" id="KW-0396">Initiation factor</keyword>
<organism evidence="4">
    <name type="scientific">hydrothermal vent metagenome</name>
    <dbReference type="NCBI Taxonomy" id="652676"/>
    <lineage>
        <taxon>unclassified sequences</taxon>
        <taxon>metagenomes</taxon>
        <taxon>ecological metagenomes</taxon>
    </lineage>
</organism>
<dbReference type="GO" id="GO:0003743">
    <property type="term" value="F:translation initiation factor activity"/>
    <property type="evidence" value="ECO:0007669"/>
    <property type="project" value="UniProtKB-KW"/>
</dbReference>
<dbReference type="PANTHER" id="PTHR43584:SF8">
    <property type="entry name" value="N-ACETYLMURAMATE ALPHA-1-PHOSPHATE URIDYLYLTRANSFERASE"/>
    <property type="match status" value="1"/>
</dbReference>
<dbReference type="AlphaFoldDB" id="A0A3B0WRM5"/>
<keyword evidence="1" id="KW-0808">Transferase</keyword>
<dbReference type="CDD" id="cd04183">
    <property type="entry name" value="GT2_BcE_like"/>
    <property type="match status" value="1"/>
</dbReference>
<evidence type="ECO:0000259" key="3">
    <source>
        <dbReference type="Pfam" id="PF00483"/>
    </source>
</evidence>
<dbReference type="Pfam" id="PF00483">
    <property type="entry name" value="NTP_transferase"/>
    <property type="match status" value="1"/>
</dbReference>
<dbReference type="InterPro" id="IPR016873">
    <property type="entry name" value="Caps_polysacc_synth_BcbE_prd"/>
</dbReference>